<protein>
    <recommendedName>
        <fullName evidence="4">Transmembrane protein 242</fullName>
    </recommendedName>
</protein>
<dbReference type="Proteomes" id="UP000243579">
    <property type="component" value="Unassembled WGS sequence"/>
</dbReference>
<evidence type="ECO:0000313" key="3">
    <source>
        <dbReference type="Proteomes" id="UP000243579"/>
    </source>
</evidence>
<keyword evidence="1" id="KW-1133">Transmembrane helix</keyword>
<sequence>MTSDGSARPTDIGTDESSIDVQTLKYVAGAACTGIFGGGFYLGIRRQKAHAAELLEAQDLTGDLASSRPKVFSWWERALGLNKPHTPGGAAVKALLGGTILAFTGTAIFFTALVNVADEEALQGFGAKMMRVFPPLRHGIIRVFGITPKPGPTPEAIAQEDEEWAIMEKEMEAIAAAPRIDPKAAEDQH</sequence>
<accession>A0A1V9YVE0</accession>
<evidence type="ECO:0000256" key="1">
    <source>
        <dbReference type="SAM" id="Phobius"/>
    </source>
</evidence>
<evidence type="ECO:0008006" key="4">
    <source>
        <dbReference type="Google" id="ProtNLM"/>
    </source>
</evidence>
<keyword evidence="1" id="KW-0812">Transmembrane</keyword>
<feature type="transmembrane region" description="Helical" evidence="1">
    <location>
        <begin position="26"/>
        <end position="44"/>
    </location>
</feature>
<keyword evidence="3" id="KW-1185">Reference proteome</keyword>
<gene>
    <name evidence="2" type="ORF">ACHHYP_06110</name>
</gene>
<dbReference type="AlphaFoldDB" id="A0A1V9YVE0"/>
<organism evidence="2 3">
    <name type="scientific">Achlya hypogyna</name>
    <name type="common">Oomycete</name>
    <name type="synonym">Protoachlya hypogyna</name>
    <dbReference type="NCBI Taxonomy" id="1202772"/>
    <lineage>
        <taxon>Eukaryota</taxon>
        <taxon>Sar</taxon>
        <taxon>Stramenopiles</taxon>
        <taxon>Oomycota</taxon>
        <taxon>Saprolegniomycetes</taxon>
        <taxon>Saprolegniales</taxon>
        <taxon>Achlyaceae</taxon>
        <taxon>Achlya</taxon>
    </lineage>
</organism>
<dbReference type="EMBL" id="JNBR01000755">
    <property type="protein sequence ID" value="OQR89698.1"/>
    <property type="molecule type" value="Genomic_DNA"/>
</dbReference>
<dbReference type="OrthoDB" id="73012at2759"/>
<reference evidence="2 3" key="1">
    <citation type="journal article" date="2014" name="Genome Biol. Evol.">
        <title>The secreted proteins of Achlya hypogyna and Thraustotheca clavata identify the ancestral oomycete secretome and reveal gene acquisitions by horizontal gene transfer.</title>
        <authorList>
            <person name="Misner I."/>
            <person name="Blouin N."/>
            <person name="Leonard G."/>
            <person name="Richards T.A."/>
            <person name="Lane C.E."/>
        </authorList>
    </citation>
    <scope>NUCLEOTIDE SEQUENCE [LARGE SCALE GENOMIC DNA]</scope>
    <source>
        <strain evidence="2 3">ATCC 48635</strain>
    </source>
</reference>
<comment type="caution">
    <text evidence="2">The sequence shown here is derived from an EMBL/GenBank/DDBJ whole genome shotgun (WGS) entry which is preliminary data.</text>
</comment>
<proteinExistence type="predicted"/>
<keyword evidence="1" id="KW-0472">Membrane</keyword>
<name>A0A1V9YVE0_ACHHY</name>
<evidence type="ECO:0000313" key="2">
    <source>
        <dbReference type="EMBL" id="OQR89698.1"/>
    </source>
</evidence>